<protein>
    <submittedName>
        <fullName evidence="1">Uncharacterized protein</fullName>
    </submittedName>
</protein>
<dbReference type="EMBL" id="MUJZ01070284">
    <property type="protein sequence ID" value="OTF69487.1"/>
    <property type="molecule type" value="Genomic_DNA"/>
</dbReference>
<keyword evidence="2" id="KW-1185">Reference proteome</keyword>
<name>A0A1Y3AN90_EURMA</name>
<proteinExistence type="predicted"/>
<sequence length="80" mass="9608">MFVKQRKECLPFMYRHLCNDHQKIEHSLWNMRLLLLCSGIRSIPCCANFEKKNSLIKIFNNEKIDFFPPYFSFLKAGSYD</sequence>
<organism evidence="1 2">
    <name type="scientific">Euroglyphus maynei</name>
    <name type="common">Mayne's house dust mite</name>
    <dbReference type="NCBI Taxonomy" id="6958"/>
    <lineage>
        <taxon>Eukaryota</taxon>
        <taxon>Metazoa</taxon>
        <taxon>Ecdysozoa</taxon>
        <taxon>Arthropoda</taxon>
        <taxon>Chelicerata</taxon>
        <taxon>Arachnida</taxon>
        <taxon>Acari</taxon>
        <taxon>Acariformes</taxon>
        <taxon>Sarcoptiformes</taxon>
        <taxon>Astigmata</taxon>
        <taxon>Psoroptidia</taxon>
        <taxon>Analgoidea</taxon>
        <taxon>Pyroglyphidae</taxon>
        <taxon>Pyroglyphinae</taxon>
        <taxon>Euroglyphus</taxon>
    </lineage>
</organism>
<dbReference type="AlphaFoldDB" id="A0A1Y3AN90"/>
<gene>
    <name evidence="1" type="ORF">BLA29_009057</name>
</gene>
<accession>A0A1Y3AN90</accession>
<evidence type="ECO:0000313" key="2">
    <source>
        <dbReference type="Proteomes" id="UP000194236"/>
    </source>
</evidence>
<evidence type="ECO:0000313" key="1">
    <source>
        <dbReference type="EMBL" id="OTF69487.1"/>
    </source>
</evidence>
<dbReference type="Proteomes" id="UP000194236">
    <property type="component" value="Unassembled WGS sequence"/>
</dbReference>
<comment type="caution">
    <text evidence="1">The sequence shown here is derived from an EMBL/GenBank/DDBJ whole genome shotgun (WGS) entry which is preliminary data.</text>
</comment>
<reference evidence="1 2" key="1">
    <citation type="submission" date="2017-03" db="EMBL/GenBank/DDBJ databases">
        <title>Genome Survey of Euroglyphus maynei.</title>
        <authorList>
            <person name="Arlian L.G."/>
            <person name="Morgan M.S."/>
            <person name="Rider S.D."/>
        </authorList>
    </citation>
    <scope>NUCLEOTIDE SEQUENCE [LARGE SCALE GENOMIC DNA]</scope>
    <source>
        <strain evidence="1">Arlian Lab</strain>
        <tissue evidence="1">Whole body</tissue>
    </source>
</reference>